<dbReference type="Gene3D" id="3.40.50.300">
    <property type="entry name" value="P-loop containing nucleotide triphosphate hydrolases"/>
    <property type="match status" value="2"/>
</dbReference>
<organism evidence="9 10">
    <name type="scientific">Bifidobacterium crudilactis</name>
    <dbReference type="NCBI Taxonomy" id="327277"/>
    <lineage>
        <taxon>Bacteria</taxon>
        <taxon>Bacillati</taxon>
        <taxon>Actinomycetota</taxon>
        <taxon>Actinomycetes</taxon>
        <taxon>Bifidobacteriales</taxon>
        <taxon>Bifidobacteriaceae</taxon>
        <taxon>Bifidobacterium</taxon>
    </lineage>
</organism>
<keyword evidence="7" id="KW-0472">Membrane</keyword>
<comment type="subcellular location">
    <subcellularLocation>
        <location evidence="1">Cell membrane</location>
        <topology evidence="1">Peripheral membrane protein</topology>
    </subcellularLocation>
</comment>
<proteinExistence type="predicted"/>
<evidence type="ECO:0000256" key="4">
    <source>
        <dbReference type="ARBA" id="ARBA00022496"/>
    </source>
</evidence>
<keyword evidence="4" id="KW-0410">Iron transport</keyword>
<dbReference type="GO" id="GO:0016887">
    <property type="term" value="F:ATP hydrolysis activity"/>
    <property type="evidence" value="ECO:0007669"/>
    <property type="project" value="InterPro"/>
</dbReference>
<dbReference type="PANTHER" id="PTHR42771:SF2">
    <property type="entry name" value="IRON(3+)-HYDROXAMATE IMPORT ATP-BINDING PROTEIN FHUC"/>
    <property type="match status" value="1"/>
</dbReference>
<keyword evidence="2" id="KW-0813">Transport</keyword>
<dbReference type="InterPro" id="IPR003593">
    <property type="entry name" value="AAA+_ATPase"/>
</dbReference>
<dbReference type="PANTHER" id="PTHR42771">
    <property type="entry name" value="IRON(3+)-HYDROXAMATE IMPORT ATP-BINDING PROTEIN FHUC"/>
    <property type="match status" value="1"/>
</dbReference>
<accession>A0A971CYU4</accession>
<protein>
    <submittedName>
        <fullName evidence="9">AAA family ATPase</fullName>
    </submittedName>
</protein>
<feature type="domain" description="AAA+ ATPase" evidence="8">
    <location>
        <begin position="40"/>
        <end position="211"/>
    </location>
</feature>
<dbReference type="Proteomes" id="UP000767327">
    <property type="component" value="Unassembled WGS sequence"/>
</dbReference>
<dbReference type="GO" id="GO:0005524">
    <property type="term" value="F:ATP binding"/>
    <property type="evidence" value="ECO:0007669"/>
    <property type="project" value="InterPro"/>
</dbReference>
<dbReference type="Pfam" id="PF13304">
    <property type="entry name" value="AAA_21"/>
    <property type="match status" value="1"/>
</dbReference>
<evidence type="ECO:0000256" key="5">
    <source>
        <dbReference type="ARBA" id="ARBA00023004"/>
    </source>
</evidence>
<dbReference type="InterPro" id="IPR027417">
    <property type="entry name" value="P-loop_NTPase"/>
</dbReference>
<dbReference type="EMBL" id="JAAXZR010000012">
    <property type="protein sequence ID" value="NLT79272.1"/>
    <property type="molecule type" value="Genomic_DNA"/>
</dbReference>
<comment type="caution">
    <text evidence="9">The sequence shown here is derived from an EMBL/GenBank/DDBJ whole genome shotgun (WGS) entry which is preliminary data.</text>
</comment>
<evidence type="ECO:0000256" key="1">
    <source>
        <dbReference type="ARBA" id="ARBA00004202"/>
    </source>
</evidence>
<sequence>MDNTTLRFIRSVSVDWTAMPEDSYLRGIPAISTLDSLTFDASVTFLVGENGTGKSTVLEGIATAYGFNGEGGTLNYRFSTYDDVSELGQALSVARERGKARSSYFFRAESFFNLATAALKYGPSPRSTASFANLHEQSHGESFLSFFNAFESEGLYLMDEPESALSAQRQLSLLAMIDEGAVRGSQFIIATHSPILLGLPGATILDFDNAPIHPCAYEETDAYRITETFINHRESVLHHLLREQG</sequence>
<dbReference type="SUPFAM" id="SSF52540">
    <property type="entry name" value="P-loop containing nucleoside triphosphate hydrolases"/>
    <property type="match status" value="1"/>
</dbReference>
<dbReference type="AlphaFoldDB" id="A0A971CYU4"/>
<evidence type="ECO:0000256" key="2">
    <source>
        <dbReference type="ARBA" id="ARBA00022448"/>
    </source>
</evidence>
<name>A0A971CYU4_9BIFI</name>
<reference evidence="9" key="2">
    <citation type="submission" date="2020-01" db="EMBL/GenBank/DDBJ databases">
        <authorList>
            <person name="Campanaro S."/>
        </authorList>
    </citation>
    <scope>NUCLEOTIDE SEQUENCE</scope>
    <source>
        <strain evidence="9">AS01afH2WH_6</strain>
    </source>
</reference>
<evidence type="ECO:0000313" key="9">
    <source>
        <dbReference type="EMBL" id="NLT79272.1"/>
    </source>
</evidence>
<evidence type="ECO:0000256" key="7">
    <source>
        <dbReference type="ARBA" id="ARBA00023136"/>
    </source>
</evidence>
<dbReference type="GO" id="GO:0005886">
    <property type="term" value="C:plasma membrane"/>
    <property type="evidence" value="ECO:0007669"/>
    <property type="project" value="UniProtKB-SubCell"/>
</dbReference>
<evidence type="ECO:0000256" key="3">
    <source>
        <dbReference type="ARBA" id="ARBA00022475"/>
    </source>
</evidence>
<evidence type="ECO:0000259" key="8">
    <source>
        <dbReference type="SMART" id="SM00382"/>
    </source>
</evidence>
<evidence type="ECO:0000313" key="10">
    <source>
        <dbReference type="Proteomes" id="UP000767327"/>
    </source>
</evidence>
<reference evidence="9" key="1">
    <citation type="journal article" date="2020" name="Biotechnol. Biofuels">
        <title>New insights from the biogas microbiome by comprehensive genome-resolved metagenomics of nearly 1600 species originating from multiple anaerobic digesters.</title>
        <authorList>
            <person name="Campanaro S."/>
            <person name="Treu L."/>
            <person name="Rodriguez-R L.M."/>
            <person name="Kovalovszki A."/>
            <person name="Ziels R.M."/>
            <person name="Maus I."/>
            <person name="Zhu X."/>
            <person name="Kougias P.G."/>
            <person name="Basile A."/>
            <person name="Luo G."/>
            <person name="Schluter A."/>
            <person name="Konstantinidis K.T."/>
            <person name="Angelidaki I."/>
        </authorList>
    </citation>
    <scope>NUCLEOTIDE SEQUENCE</scope>
    <source>
        <strain evidence="9">AS01afH2WH_6</strain>
    </source>
</reference>
<gene>
    <name evidence="9" type="ORF">GXW98_03165</name>
</gene>
<keyword evidence="6" id="KW-0406">Ion transport</keyword>
<evidence type="ECO:0000256" key="6">
    <source>
        <dbReference type="ARBA" id="ARBA00023065"/>
    </source>
</evidence>
<dbReference type="SMART" id="SM00382">
    <property type="entry name" value="AAA"/>
    <property type="match status" value="1"/>
</dbReference>
<keyword evidence="3" id="KW-1003">Cell membrane</keyword>
<dbReference type="InterPro" id="IPR051535">
    <property type="entry name" value="Siderophore_ABC-ATPase"/>
</dbReference>
<dbReference type="InterPro" id="IPR003959">
    <property type="entry name" value="ATPase_AAA_core"/>
</dbReference>
<keyword evidence="5" id="KW-0408">Iron</keyword>
<dbReference type="GO" id="GO:0006826">
    <property type="term" value="P:iron ion transport"/>
    <property type="evidence" value="ECO:0007669"/>
    <property type="project" value="UniProtKB-KW"/>
</dbReference>
<dbReference type="RefSeq" id="WP_273172995.1">
    <property type="nucleotide sequence ID" value="NZ_JAAXZR010000012.1"/>
</dbReference>